<organism evidence="1 2">
    <name type="scientific">Rhizoctonia solani</name>
    <dbReference type="NCBI Taxonomy" id="456999"/>
    <lineage>
        <taxon>Eukaryota</taxon>
        <taxon>Fungi</taxon>
        <taxon>Dikarya</taxon>
        <taxon>Basidiomycota</taxon>
        <taxon>Agaricomycotina</taxon>
        <taxon>Agaricomycetes</taxon>
        <taxon>Cantharellales</taxon>
        <taxon>Ceratobasidiaceae</taxon>
        <taxon>Rhizoctonia</taxon>
    </lineage>
</organism>
<dbReference type="AlphaFoldDB" id="A0A8H3CBR2"/>
<comment type="caution">
    <text evidence="1">The sequence shown here is derived from an EMBL/GenBank/DDBJ whole genome shotgun (WGS) entry which is preliminary data.</text>
</comment>
<dbReference type="Proteomes" id="UP000663853">
    <property type="component" value="Unassembled WGS sequence"/>
</dbReference>
<reference evidence="1" key="1">
    <citation type="submission" date="2021-01" db="EMBL/GenBank/DDBJ databases">
        <authorList>
            <person name="Kaushik A."/>
        </authorList>
    </citation>
    <scope>NUCLEOTIDE SEQUENCE</scope>
    <source>
        <strain evidence="1">AG6-10EEA</strain>
    </source>
</reference>
<feature type="non-terminal residue" evidence="1">
    <location>
        <position position="1"/>
    </location>
</feature>
<name>A0A8H3CBR2_9AGAM</name>
<proteinExistence type="predicted"/>
<gene>
    <name evidence="1" type="ORF">RDB_LOCUS81188</name>
</gene>
<protein>
    <submittedName>
        <fullName evidence="1">Uncharacterized protein</fullName>
    </submittedName>
</protein>
<dbReference type="EMBL" id="CAJMXA010002108">
    <property type="protein sequence ID" value="CAE6475958.1"/>
    <property type="molecule type" value="Genomic_DNA"/>
</dbReference>
<evidence type="ECO:0000313" key="1">
    <source>
        <dbReference type="EMBL" id="CAE6475958.1"/>
    </source>
</evidence>
<accession>A0A8H3CBR2</accession>
<feature type="non-terminal residue" evidence="1">
    <location>
        <position position="177"/>
    </location>
</feature>
<evidence type="ECO:0000313" key="2">
    <source>
        <dbReference type="Proteomes" id="UP000663853"/>
    </source>
</evidence>
<sequence>NTTTPTKSSIGNSWLGLEEALRKLQIAADIFPPFRPAVEGLTSCLHIFETAANHRQEYRDLADGLKSLVEQLIRHLDAAPSEDIIDVISPISEVIRKEIESVGIHQSHSGIRRIIGASGADEDLLRRYRRIEQLFRQIQGEVSMSTWNTTSKHFINTQLDSLHPAKLARFDSSLSTE</sequence>